<sequence>MSGVSFKKAVQIQSQIDRLRSAFHLIQAGNWTFLREK</sequence>
<dbReference type="AlphaFoldDB" id="F7R146"/>
<reference evidence="1 2" key="1">
    <citation type="journal article" date="2011" name="J. Bacteriol.">
        <title>Genome Sequence of Lactobacillus ruminis SPM0211, Isolated from a Fecal Sample from a Healthy Korean.</title>
        <authorList>
            <person name="Lee S."/>
            <person name="Cho Y.J."/>
            <person name="Lee A.H."/>
            <person name="Chun J."/>
            <person name="Ha N.J."/>
            <person name="Ko G."/>
        </authorList>
    </citation>
    <scope>NUCLEOTIDE SEQUENCE [LARGE SCALE GENOMIC DNA]</scope>
    <source>
        <strain evidence="1 2">SPM0211</strain>
    </source>
</reference>
<accession>F7R146</accession>
<comment type="caution">
    <text evidence="1">The sequence shown here is derived from an EMBL/GenBank/DDBJ whole genome shotgun (WGS) entry which is preliminary data.</text>
</comment>
<evidence type="ECO:0000313" key="1">
    <source>
        <dbReference type="EMBL" id="EGM51098.1"/>
    </source>
</evidence>
<protein>
    <submittedName>
        <fullName evidence="1">Uncharacterized protein</fullName>
    </submittedName>
</protein>
<evidence type="ECO:0000313" key="2">
    <source>
        <dbReference type="Proteomes" id="UP000002971"/>
    </source>
</evidence>
<proteinExistence type="predicted"/>
<dbReference type="Proteomes" id="UP000002971">
    <property type="component" value="Unassembled WGS sequence"/>
</dbReference>
<dbReference type="EMBL" id="AFOJ01000006">
    <property type="protein sequence ID" value="EGM51098.1"/>
    <property type="molecule type" value="Genomic_DNA"/>
</dbReference>
<organism evidence="1 2">
    <name type="scientific">Ligilactobacillus ruminis SPM0211</name>
    <dbReference type="NCBI Taxonomy" id="1040964"/>
    <lineage>
        <taxon>Bacteria</taxon>
        <taxon>Bacillati</taxon>
        <taxon>Bacillota</taxon>
        <taxon>Bacilli</taxon>
        <taxon>Lactobacillales</taxon>
        <taxon>Lactobacillaceae</taxon>
        <taxon>Ligilactobacillus</taxon>
    </lineage>
</organism>
<gene>
    <name evidence="1" type="ORF">LRU_01410</name>
</gene>
<name>F7R146_9LACO</name>